<sequence>MAQFSQPPGNQGGGFLQQLLAPEVAMPMAAALMGNQGNAANFGNAFGAYGQASAQMAGKNKTLEYFRQNAPEFAAMVEAGMPVNEAWGTYTKQRYAQQADPYKVAGGQIFDTRNQSWLSPPSDPNAPPETGLNMNLMQDENGNLIYVQPTKDGRAVQTQTPEGYRPVSPYDKALGASSGAAVGKGQGEAMVSYRSMMSKLPGLEATIGELNKLADEATYTNAGQLYDYGRTQLGYEPRDAAVARTKYIATVDNQILPLLRDTFGAQFTVEEGKALRATLGDPNKTPKEKKEVLDAFIAQKRRDVEALALQSMGSPSQGSLPAPQGGQPQGGWSDMGGGVKIRRK</sequence>
<evidence type="ECO:0000313" key="2">
    <source>
        <dbReference type="EMBL" id="TDR34332.1"/>
    </source>
</evidence>
<keyword evidence="3" id="KW-1185">Reference proteome</keyword>
<comment type="caution">
    <text evidence="2">The sequence shown here is derived from an EMBL/GenBank/DDBJ whole genome shotgun (WGS) entry which is preliminary data.</text>
</comment>
<feature type="compositionally biased region" description="Low complexity" evidence="1">
    <location>
        <begin position="313"/>
        <end position="326"/>
    </location>
</feature>
<protein>
    <submittedName>
        <fullName evidence="2">Uncharacterized protein</fullName>
    </submittedName>
</protein>
<feature type="region of interest" description="Disordered" evidence="1">
    <location>
        <begin position="307"/>
        <end position="344"/>
    </location>
</feature>
<dbReference type="Proteomes" id="UP000294958">
    <property type="component" value="Unassembled WGS sequence"/>
</dbReference>
<gene>
    <name evidence="2" type="ORF">DES43_115102</name>
</gene>
<feature type="compositionally biased region" description="Gly residues" evidence="1">
    <location>
        <begin position="327"/>
        <end position="344"/>
    </location>
</feature>
<dbReference type="EMBL" id="SNZF01000015">
    <property type="protein sequence ID" value="TDR34332.1"/>
    <property type="molecule type" value="Genomic_DNA"/>
</dbReference>
<name>A0A4R6YE82_9HYPH</name>
<dbReference type="AlphaFoldDB" id="A0A4R6YE82"/>
<proteinExistence type="predicted"/>
<organism evidence="2 3">
    <name type="scientific">Aquamicrobium defluvii</name>
    <dbReference type="NCBI Taxonomy" id="69279"/>
    <lineage>
        <taxon>Bacteria</taxon>
        <taxon>Pseudomonadati</taxon>
        <taxon>Pseudomonadota</taxon>
        <taxon>Alphaproteobacteria</taxon>
        <taxon>Hyphomicrobiales</taxon>
        <taxon>Phyllobacteriaceae</taxon>
        <taxon>Aquamicrobium</taxon>
    </lineage>
</organism>
<reference evidence="2 3" key="1">
    <citation type="submission" date="2019-03" db="EMBL/GenBank/DDBJ databases">
        <title>Genomic Encyclopedia of Type Strains, Phase IV (KMG-IV): sequencing the most valuable type-strain genomes for metagenomic binning, comparative biology and taxonomic classification.</title>
        <authorList>
            <person name="Goeker M."/>
        </authorList>
    </citation>
    <scope>NUCLEOTIDE SEQUENCE [LARGE SCALE GENOMIC DNA]</scope>
    <source>
        <strain evidence="2 3">DSM 11603</strain>
    </source>
</reference>
<evidence type="ECO:0000313" key="3">
    <source>
        <dbReference type="Proteomes" id="UP000294958"/>
    </source>
</evidence>
<evidence type="ECO:0000256" key="1">
    <source>
        <dbReference type="SAM" id="MobiDB-lite"/>
    </source>
</evidence>
<dbReference type="RefSeq" id="WP_133675477.1">
    <property type="nucleotide sequence ID" value="NZ_SNZF01000015.1"/>
</dbReference>
<accession>A0A4R6YE82</accession>